<evidence type="ECO:0000256" key="4">
    <source>
        <dbReference type="ARBA" id="ARBA00022448"/>
    </source>
</evidence>
<feature type="domain" description="FAD-binding FR-type" evidence="16">
    <location>
        <begin position="262"/>
        <end position="382"/>
    </location>
</feature>
<evidence type="ECO:0000256" key="2">
    <source>
        <dbReference type="ARBA" id="ARBA00006278"/>
    </source>
</evidence>
<comment type="catalytic activity">
    <reaction evidence="13">
        <text>2 a Fe(II)-siderophore + NADP(+) + H(+) = 2 a Fe(III)-siderophore + NADPH</text>
        <dbReference type="Rhea" id="RHEA:28795"/>
        <dbReference type="Rhea" id="RHEA-COMP:11342"/>
        <dbReference type="Rhea" id="RHEA-COMP:11344"/>
        <dbReference type="ChEBI" id="CHEBI:15378"/>
        <dbReference type="ChEBI" id="CHEBI:29033"/>
        <dbReference type="ChEBI" id="CHEBI:29034"/>
        <dbReference type="ChEBI" id="CHEBI:57783"/>
        <dbReference type="ChEBI" id="CHEBI:58349"/>
        <dbReference type="EC" id="1.16.1.9"/>
    </reaction>
</comment>
<reference evidence="17 18" key="1">
    <citation type="journal article" date="2011" name="Proc. Natl. Acad. Sci. U.S.A.">
        <title>Genome and transcriptome analyses of the mountain pine beetle-fungal symbiont Grosmannia clavigera, a lodgepole pine pathogen.</title>
        <authorList>
            <person name="DiGuistini S."/>
            <person name="Wang Y."/>
            <person name="Liao N.Y."/>
            <person name="Taylor G."/>
            <person name="Tanguay P."/>
            <person name="Feau N."/>
            <person name="Henrissat B."/>
            <person name="Chan S.K."/>
            <person name="Hesse-Orce U."/>
            <person name="Alamouti S.M."/>
            <person name="Tsui C.K.M."/>
            <person name="Docking R.T."/>
            <person name="Levasseur A."/>
            <person name="Haridas S."/>
            <person name="Robertson G."/>
            <person name="Birol I."/>
            <person name="Holt R.A."/>
            <person name="Marra M.A."/>
            <person name="Hamelin R.C."/>
            <person name="Hirst M."/>
            <person name="Jones S.J.M."/>
            <person name="Bohlmann J."/>
            <person name="Breuil C."/>
        </authorList>
    </citation>
    <scope>NUCLEOTIDE SEQUENCE [LARGE SCALE GENOMIC DNA]</scope>
    <source>
        <strain evidence="18">kw1407 / UAMH 11150</strain>
    </source>
</reference>
<sequence>MPSTIEALQLLGERAISTSIHAVKKKKKPDWNLKLARYFAAGICGIIAVFVILHWTRIIYKKLGSKGRVFSPIVAITRRVRRQLLRSVPVYPSAGHLVVLIAFYVIHLACTFVHFNRDDTEAWGKRLGWISTCDFVLVVVLSMRNTPMGLLTGYTYERLQVLHRTAGYTAIFYMILHMILYCINYGRNDKLDELKALNMVMGIIAGCAMFVMLILSLILRRHQYELFYASHVCLFLLVTITLGRHRPKWKKAVPQACVFAACMWFIDRICRRLRLFFNAINNSATLTAVSDDGDGNATRIVLKKRLIGARPGQHCFLWIPRIRPLETHPFTIVANGPGGLELVATAHGGFTKSLYNYVSKSPSQPRTLWASVDGPYGSFPDVHSYDRIILVAGGSGATFTFGLATHLVENLKTESQQKLDFIWSVRKNDRLAWFGSHIDTLTNFDAHVEMTVHVTADTPQGLSTDSEGSLPVDSEKMHGSPLPSNSSADDEKAVQGRLSAPATALSCFGLKNIRYEKLRVAETIESIVSTIGNGQRVLIAACGPTGLMKDVRTAAAACIRPEGPSIELHYESFAW</sequence>
<evidence type="ECO:0000256" key="5">
    <source>
        <dbReference type="ARBA" id="ARBA00022475"/>
    </source>
</evidence>
<dbReference type="GeneID" id="25979329"/>
<feature type="transmembrane region" description="Helical" evidence="15">
    <location>
        <begin position="196"/>
        <end position="220"/>
    </location>
</feature>
<dbReference type="Pfam" id="PF08030">
    <property type="entry name" value="NAD_binding_6"/>
    <property type="match status" value="1"/>
</dbReference>
<evidence type="ECO:0000256" key="13">
    <source>
        <dbReference type="ARBA" id="ARBA00048483"/>
    </source>
</evidence>
<dbReference type="EC" id="1.16.1.9" evidence="3"/>
<gene>
    <name evidence="17" type="ORF">CMQ_5950</name>
</gene>
<evidence type="ECO:0000259" key="16">
    <source>
        <dbReference type="PROSITE" id="PS51384"/>
    </source>
</evidence>
<evidence type="ECO:0000313" key="17">
    <source>
        <dbReference type="EMBL" id="EFX01008.1"/>
    </source>
</evidence>
<keyword evidence="9" id="KW-0560">Oxidoreductase</keyword>
<feature type="transmembrane region" description="Helical" evidence="15">
    <location>
        <begin position="35"/>
        <end position="55"/>
    </location>
</feature>
<evidence type="ECO:0000256" key="11">
    <source>
        <dbReference type="ARBA" id="ARBA00023136"/>
    </source>
</evidence>
<dbReference type="AlphaFoldDB" id="F0XL84"/>
<dbReference type="InterPro" id="IPR013112">
    <property type="entry name" value="FAD-bd_8"/>
</dbReference>
<evidence type="ECO:0000256" key="12">
    <source>
        <dbReference type="ARBA" id="ARBA00023180"/>
    </source>
</evidence>
<evidence type="ECO:0000256" key="6">
    <source>
        <dbReference type="ARBA" id="ARBA00022692"/>
    </source>
</evidence>
<dbReference type="SFLD" id="SFLDG01168">
    <property type="entry name" value="Ferric_reductase_subgroup_(FRE"/>
    <property type="match status" value="1"/>
</dbReference>
<dbReference type="InterPro" id="IPR017938">
    <property type="entry name" value="Riboflavin_synthase-like_b-brl"/>
</dbReference>
<dbReference type="Pfam" id="PF08022">
    <property type="entry name" value="FAD_binding_8"/>
    <property type="match status" value="1"/>
</dbReference>
<organism evidence="18">
    <name type="scientific">Grosmannia clavigera (strain kw1407 / UAMH 11150)</name>
    <name type="common">Blue stain fungus</name>
    <name type="synonym">Graphiocladiella clavigera</name>
    <dbReference type="NCBI Taxonomy" id="655863"/>
    <lineage>
        <taxon>Eukaryota</taxon>
        <taxon>Fungi</taxon>
        <taxon>Dikarya</taxon>
        <taxon>Ascomycota</taxon>
        <taxon>Pezizomycotina</taxon>
        <taxon>Sordariomycetes</taxon>
        <taxon>Sordariomycetidae</taxon>
        <taxon>Ophiostomatales</taxon>
        <taxon>Ophiostomataceae</taxon>
        <taxon>Leptographium</taxon>
    </lineage>
</organism>
<dbReference type="SUPFAM" id="SSF63380">
    <property type="entry name" value="Riboflavin synthase domain-like"/>
    <property type="match status" value="1"/>
</dbReference>
<keyword evidence="5" id="KW-1003">Cell membrane</keyword>
<dbReference type="GO" id="GO:0006879">
    <property type="term" value="P:intracellular iron ion homeostasis"/>
    <property type="evidence" value="ECO:0007669"/>
    <property type="project" value="TreeGrafter"/>
</dbReference>
<name>F0XL84_GROCL</name>
<feature type="transmembrane region" description="Helical" evidence="15">
    <location>
        <begin position="226"/>
        <end position="243"/>
    </location>
</feature>
<proteinExistence type="inferred from homology"/>
<keyword evidence="8 15" id="KW-1133">Transmembrane helix</keyword>
<evidence type="ECO:0000256" key="7">
    <source>
        <dbReference type="ARBA" id="ARBA00022982"/>
    </source>
</evidence>
<dbReference type="STRING" id="655863.F0XL84"/>
<protein>
    <recommendedName>
        <fullName evidence="3">ferric-chelate reductase (NADPH)</fullName>
        <ecNumber evidence="3">1.16.1.9</ecNumber>
    </recommendedName>
</protein>
<dbReference type="InterPro" id="IPR013130">
    <property type="entry name" value="Fe3_Rdtase_TM_dom"/>
</dbReference>
<dbReference type="eggNOG" id="KOG0039">
    <property type="taxonomic scope" value="Eukaryota"/>
</dbReference>
<keyword evidence="10" id="KW-0406">Ion transport</keyword>
<evidence type="ECO:0000256" key="9">
    <source>
        <dbReference type="ARBA" id="ARBA00023002"/>
    </source>
</evidence>
<dbReference type="HOGENOM" id="CLU_010365_5_0_1"/>
<dbReference type="SUPFAM" id="SSF52343">
    <property type="entry name" value="Ferredoxin reductase-like, C-terminal NADP-linked domain"/>
    <property type="match status" value="1"/>
</dbReference>
<evidence type="ECO:0000256" key="8">
    <source>
        <dbReference type="ARBA" id="ARBA00022989"/>
    </source>
</evidence>
<keyword evidence="7" id="KW-0249">Electron transport</keyword>
<feature type="transmembrane region" description="Helical" evidence="15">
    <location>
        <begin position="165"/>
        <end position="184"/>
    </location>
</feature>
<evidence type="ECO:0000313" key="18">
    <source>
        <dbReference type="Proteomes" id="UP000007796"/>
    </source>
</evidence>
<comment type="similarity">
    <text evidence="2">Belongs to the ferric reductase (FRE) family.</text>
</comment>
<dbReference type="GO" id="GO:0005886">
    <property type="term" value="C:plasma membrane"/>
    <property type="evidence" value="ECO:0007669"/>
    <property type="project" value="UniProtKB-SubCell"/>
</dbReference>
<dbReference type="InterPro" id="IPR039261">
    <property type="entry name" value="FNR_nucleotide-bd"/>
</dbReference>
<dbReference type="Pfam" id="PF01794">
    <property type="entry name" value="Ferric_reduct"/>
    <property type="match status" value="1"/>
</dbReference>
<dbReference type="InterPro" id="IPR051410">
    <property type="entry name" value="Ferric/Cupric_Reductase"/>
</dbReference>
<comment type="subcellular location">
    <subcellularLocation>
        <location evidence="1">Cell membrane</location>
        <topology evidence="1">Multi-pass membrane protein</topology>
    </subcellularLocation>
</comment>
<evidence type="ECO:0000256" key="1">
    <source>
        <dbReference type="ARBA" id="ARBA00004651"/>
    </source>
</evidence>
<dbReference type="Proteomes" id="UP000007796">
    <property type="component" value="Unassembled WGS sequence"/>
</dbReference>
<dbReference type="OrthoDB" id="10006946at2759"/>
<dbReference type="PANTHER" id="PTHR32361">
    <property type="entry name" value="FERRIC/CUPRIC REDUCTASE TRANSMEMBRANE COMPONENT"/>
    <property type="match status" value="1"/>
</dbReference>
<dbReference type="SFLD" id="SFLDS00052">
    <property type="entry name" value="Ferric_Reductase_Domain"/>
    <property type="match status" value="1"/>
</dbReference>
<dbReference type="RefSeq" id="XP_014170490.1">
    <property type="nucleotide sequence ID" value="XM_014315015.1"/>
</dbReference>
<evidence type="ECO:0000256" key="14">
    <source>
        <dbReference type="SAM" id="MobiDB-lite"/>
    </source>
</evidence>
<dbReference type="InParanoid" id="F0XL84"/>
<keyword evidence="4" id="KW-0813">Transport</keyword>
<dbReference type="PROSITE" id="PS51384">
    <property type="entry name" value="FAD_FR"/>
    <property type="match status" value="1"/>
</dbReference>
<dbReference type="PANTHER" id="PTHR32361:SF9">
    <property type="entry name" value="FERRIC REDUCTASE TRANSMEMBRANE COMPONENT 3-RELATED"/>
    <property type="match status" value="1"/>
</dbReference>
<evidence type="ECO:0000256" key="10">
    <source>
        <dbReference type="ARBA" id="ARBA00023065"/>
    </source>
</evidence>
<keyword evidence="11 15" id="KW-0472">Membrane</keyword>
<dbReference type="EMBL" id="GL629794">
    <property type="protein sequence ID" value="EFX01008.1"/>
    <property type="molecule type" value="Genomic_DNA"/>
</dbReference>
<dbReference type="CDD" id="cd06186">
    <property type="entry name" value="NOX_Duox_like_FAD_NADP"/>
    <property type="match status" value="1"/>
</dbReference>
<accession>F0XL84</accession>
<dbReference type="GO" id="GO:0006826">
    <property type="term" value="P:iron ion transport"/>
    <property type="evidence" value="ECO:0007669"/>
    <property type="project" value="TreeGrafter"/>
</dbReference>
<keyword evidence="12" id="KW-0325">Glycoprotein</keyword>
<evidence type="ECO:0000256" key="3">
    <source>
        <dbReference type="ARBA" id="ARBA00012668"/>
    </source>
</evidence>
<dbReference type="Gene3D" id="3.40.50.80">
    <property type="entry name" value="Nucleotide-binding domain of ferredoxin-NADP reductase (FNR) module"/>
    <property type="match status" value="1"/>
</dbReference>
<keyword evidence="6 15" id="KW-0812">Transmembrane</keyword>
<keyword evidence="18" id="KW-1185">Reference proteome</keyword>
<dbReference type="GO" id="GO:0052851">
    <property type="term" value="F:ferric-chelate reductase (NADPH) activity"/>
    <property type="evidence" value="ECO:0007669"/>
    <property type="project" value="UniProtKB-EC"/>
</dbReference>
<evidence type="ECO:0000256" key="15">
    <source>
        <dbReference type="SAM" id="Phobius"/>
    </source>
</evidence>
<feature type="transmembrane region" description="Helical" evidence="15">
    <location>
        <begin position="94"/>
        <end position="115"/>
    </location>
</feature>
<dbReference type="GO" id="GO:0015677">
    <property type="term" value="P:copper ion import"/>
    <property type="evidence" value="ECO:0007669"/>
    <property type="project" value="TreeGrafter"/>
</dbReference>
<dbReference type="InterPro" id="IPR017927">
    <property type="entry name" value="FAD-bd_FR_type"/>
</dbReference>
<feature type="compositionally biased region" description="Polar residues" evidence="14">
    <location>
        <begin position="457"/>
        <end position="467"/>
    </location>
</feature>
<dbReference type="InterPro" id="IPR013121">
    <property type="entry name" value="Fe_red_NAD-bd_6"/>
</dbReference>
<feature type="region of interest" description="Disordered" evidence="14">
    <location>
        <begin position="457"/>
        <end position="494"/>
    </location>
</feature>